<evidence type="ECO:0000313" key="1">
    <source>
        <dbReference type="EMBL" id="RYV52201.1"/>
    </source>
</evidence>
<accession>A0A4Q5N725</accession>
<dbReference type="OrthoDB" id="4728888at2"/>
<protein>
    <submittedName>
        <fullName evidence="1">Uncharacterized protein</fullName>
    </submittedName>
</protein>
<dbReference type="AlphaFoldDB" id="A0A4Q5N725"/>
<reference evidence="1 2" key="1">
    <citation type="submission" date="2019-01" db="EMBL/GenBank/DDBJ databases">
        <title>Novel species of Cellulomonas.</title>
        <authorList>
            <person name="Liu Q."/>
            <person name="Xin Y.-H."/>
        </authorList>
    </citation>
    <scope>NUCLEOTIDE SEQUENCE [LARGE SCALE GENOMIC DNA]</scope>
    <source>
        <strain evidence="1 2">HLT2-17</strain>
    </source>
</reference>
<keyword evidence="2" id="KW-1185">Reference proteome</keyword>
<dbReference type="EMBL" id="SDWW01000007">
    <property type="protein sequence ID" value="RYV52201.1"/>
    <property type="molecule type" value="Genomic_DNA"/>
</dbReference>
<proteinExistence type="predicted"/>
<gene>
    <name evidence="1" type="ORF">EUA98_04315</name>
</gene>
<comment type="caution">
    <text evidence="1">The sequence shown here is derived from an EMBL/GenBank/DDBJ whole genome shotgun (WGS) entry which is preliminary data.</text>
</comment>
<organism evidence="1 2">
    <name type="scientific">Pengzhenrongella frigida</name>
    <dbReference type="NCBI Taxonomy" id="1259133"/>
    <lineage>
        <taxon>Bacteria</taxon>
        <taxon>Bacillati</taxon>
        <taxon>Actinomycetota</taxon>
        <taxon>Actinomycetes</taxon>
        <taxon>Micrococcales</taxon>
        <taxon>Pengzhenrongella</taxon>
    </lineage>
</organism>
<evidence type="ECO:0000313" key="2">
    <source>
        <dbReference type="Proteomes" id="UP000293764"/>
    </source>
</evidence>
<name>A0A4Q5N725_9MICO</name>
<sequence length="128" mass="13742">MPATRFAISYSPVSEIVLKLVGMGPARSGVWVDAESVRVAMGWGFQAEFPRRSVRSIGPGTISWWDGRGSHGWGGNRIVNGSADGLVRLELAPESRATIMGFGVRLRTLRLSLADPTALTTLLAPPTH</sequence>
<dbReference type="RefSeq" id="WP_130101441.1">
    <property type="nucleotide sequence ID" value="NZ_SDWW01000007.1"/>
</dbReference>
<dbReference type="Proteomes" id="UP000293764">
    <property type="component" value="Unassembled WGS sequence"/>
</dbReference>